<dbReference type="SUPFAM" id="SSF63829">
    <property type="entry name" value="Calcium-dependent phosphotriesterase"/>
    <property type="match status" value="2"/>
</dbReference>
<keyword evidence="2" id="KW-0472">Membrane</keyword>
<keyword evidence="2" id="KW-1133">Transmembrane helix</keyword>
<evidence type="ECO:0000313" key="5">
    <source>
        <dbReference type="Proteomes" id="UP000261284"/>
    </source>
</evidence>
<dbReference type="InterPro" id="IPR011123">
    <property type="entry name" value="Y_Y_Y"/>
</dbReference>
<dbReference type="Gene3D" id="2.130.10.10">
    <property type="entry name" value="YVTN repeat-like/Quinoprotein amine dehydrogenase"/>
    <property type="match status" value="2"/>
</dbReference>
<dbReference type="Proteomes" id="UP000261284">
    <property type="component" value="Unassembled WGS sequence"/>
</dbReference>
<dbReference type="PANTHER" id="PTHR43547">
    <property type="entry name" value="TWO-COMPONENT HISTIDINE KINASE"/>
    <property type="match status" value="1"/>
</dbReference>
<dbReference type="Pfam" id="PF07495">
    <property type="entry name" value="Y_Y_Y"/>
    <property type="match status" value="1"/>
</dbReference>
<dbReference type="GO" id="GO:0000155">
    <property type="term" value="F:phosphorelay sensor kinase activity"/>
    <property type="evidence" value="ECO:0007669"/>
    <property type="project" value="InterPro"/>
</dbReference>
<sequence>MQQVNAQPKGSYLTKLNMDNGLANNKVNCVLKDKRGFVWLGTEDGLSRYDGKHFTNFASRSNDSTTLPGAIVTSLLEDNDSIIWIATADGGLTAYNYRLSAPLQLTNYQPHTATGVLHIEKITADFSGNLWLAAAGYPMLRFNKSTRQFDMPFKEAVITAEAVCIDSAGMLWMGSMGGGLLKIDTRNLQSTYVNIAGATTVNSSTLITSLFTGSDLALWCSTASHALFCLSTGNTQPAVVKTFNGKQRPDDEIIHFAETPDNLVLMSGRHSGMIMYDKQTGTFSTYSNGFSQQHDLLSDHVNCVYNDYTGITWLGTNYGVYVYNPLYHPFSQIFLPPANGNITVYDFYKDIHGSLWIATSNGLFVQKNGSSGFEHRALSWNGVPLSVQKILADTDGSFYLGTDYSLFVYNPAGNALSLLPNTANDPVMGRLKAPGIVSIVKDTIHHHPVLIVSPYGYPLAGYDLAEQKWIHPFGNNVTPNQVRKICRIATGGLWLATATNGLKLLQQQATAPYYSLQQRTIKSNLQTSDIFDVLEDGAGNIWASSYGGGLIRYNNATQTAANIEESSNLVEGLQNDPAGNIWMISNGHLHKYNPHARKYSCYSLPGSVYSSIKGYMYKDNNGILYIGGTNYYIAFDPQQVKEITSDPTVYFTDFKIFNDSYNHLLSNGNIHLAHNQNYFSIEFAAPEFSGGGNVQYSYMLEGVDADWINSGDRNFASYSNLPGGDYVFKVKAGNWRGTHGTQVTALNIHITPPIWQHWWFYLLPLLLVAGILWLQYRAKIKALLNRQEIRNKIAKDLHDHLGSTLSSIAVYSQVAKINQQQQKEEQLTSILDKIGNTANEMIGEMSDIVWAINPLNDQVINFINRIESFARPLCAASNVTLLIHYDESLTQLNMDMDKRNHLYLMCKESINNAVKYANASSITLHIGIRNNQLLCTIEDNGCGFQYDAVIQQARSSLSGNGLKNMAARAASIKASYKIDTGPGTGTRISITCPLP</sequence>
<dbReference type="Gene3D" id="3.30.565.10">
    <property type="entry name" value="Histidine kinase-like ATPase, C-terminal domain"/>
    <property type="match status" value="1"/>
</dbReference>
<dbReference type="GO" id="GO:0016020">
    <property type="term" value="C:membrane"/>
    <property type="evidence" value="ECO:0007669"/>
    <property type="project" value="InterPro"/>
</dbReference>
<dbReference type="Gene3D" id="2.60.40.10">
    <property type="entry name" value="Immunoglobulins"/>
    <property type="match status" value="1"/>
</dbReference>
<reference evidence="4 5" key="1">
    <citation type="submission" date="2018-08" db="EMBL/GenBank/DDBJ databases">
        <title>Chitinophagaceae sp. K23C18032701, a novel bacterium isolated from forest soil.</title>
        <authorList>
            <person name="Wang C."/>
        </authorList>
    </citation>
    <scope>NUCLEOTIDE SEQUENCE [LARGE SCALE GENOMIC DNA]</scope>
    <source>
        <strain evidence="4 5">K23C18032701</strain>
    </source>
</reference>
<dbReference type="Pfam" id="PF07730">
    <property type="entry name" value="HisKA_3"/>
    <property type="match status" value="1"/>
</dbReference>
<dbReference type="Pfam" id="PF02518">
    <property type="entry name" value="HATPase_c"/>
    <property type="match status" value="1"/>
</dbReference>
<name>A0A3E1NG15_9BACT</name>
<dbReference type="PROSITE" id="PS50109">
    <property type="entry name" value="HIS_KIN"/>
    <property type="match status" value="1"/>
</dbReference>
<evidence type="ECO:0000313" key="4">
    <source>
        <dbReference type="EMBL" id="RFM26827.1"/>
    </source>
</evidence>
<feature type="transmembrane region" description="Helical" evidence="2">
    <location>
        <begin position="758"/>
        <end position="776"/>
    </location>
</feature>
<dbReference type="EMBL" id="QTJU01000007">
    <property type="protein sequence ID" value="RFM26827.1"/>
    <property type="molecule type" value="Genomic_DNA"/>
</dbReference>
<evidence type="ECO:0000259" key="3">
    <source>
        <dbReference type="PROSITE" id="PS50109"/>
    </source>
</evidence>
<dbReference type="InterPro" id="IPR036890">
    <property type="entry name" value="HATPase_C_sf"/>
</dbReference>
<dbReference type="InterPro" id="IPR003594">
    <property type="entry name" value="HATPase_dom"/>
</dbReference>
<keyword evidence="4" id="KW-0418">Kinase</keyword>
<dbReference type="InterPro" id="IPR013783">
    <property type="entry name" value="Ig-like_fold"/>
</dbReference>
<dbReference type="SUPFAM" id="SSF55874">
    <property type="entry name" value="ATPase domain of HSP90 chaperone/DNA topoisomerase II/histidine kinase"/>
    <property type="match status" value="1"/>
</dbReference>
<dbReference type="InterPro" id="IPR011110">
    <property type="entry name" value="Reg_prop"/>
</dbReference>
<dbReference type="InterPro" id="IPR011712">
    <property type="entry name" value="Sig_transdc_His_kin_sub3_dim/P"/>
</dbReference>
<keyword evidence="5" id="KW-1185">Reference proteome</keyword>
<feature type="domain" description="Histidine kinase" evidence="3">
    <location>
        <begin position="796"/>
        <end position="995"/>
    </location>
</feature>
<protein>
    <submittedName>
        <fullName evidence="4">Histidine kinase</fullName>
    </submittedName>
</protein>
<dbReference type="PANTHER" id="PTHR43547:SF2">
    <property type="entry name" value="HYBRID SIGNAL TRANSDUCTION HISTIDINE KINASE C"/>
    <property type="match status" value="1"/>
</dbReference>
<dbReference type="CDD" id="cd16917">
    <property type="entry name" value="HATPase_UhpB-NarQ-NarX-like"/>
    <property type="match status" value="1"/>
</dbReference>
<keyword evidence="4" id="KW-0808">Transferase</keyword>
<dbReference type="InterPro" id="IPR015943">
    <property type="entry name" value="WD40/YVTN_repeat-like_dom_sf"/>
</dbReference>
<dbReference type="Gene3D" id="1.20.5.1930">
    <property type="match status" value="1"/>
</dbReference>
<proteinExistence type="predicted"/>
<dbReference type="GO" id="GO:0046983">
    <property type="term" value="F:protein dimerization activity"/>
    <property type="evidence" value="ECO:0007669"/>
    <property type="project" value="InterPro"/>
</dbReference>
<organism evidence="4 5">
    <name type="scientific">Deminuibacter soli</name>
    <dbReference type="NCBI Taxonomy" id="2291815"/>
    <lineage>
        <taxon>Bacteria</taxon>
        <taxon>Pseudomonadati</taxon>
        <taxon>Bacteroidota</taxon>
        <taxon>Chitinophagia</taxon>
        <taxon>Chitinophagales</taxon>
        <taxon>Chitinophagaceae</taxon>
        <taxon>Deminuibacter</taxon>
    </lineage>
</organism>
<accession>A0A3E1NG15</accession>
<keyword evidence="2" id="KW-0812">Transmembrane</keyword>
<evidence type="ECO:0000256" key="1">
    <source>
        <dbReference type="ARBA" id="ARBA00022553"/>
    </source>
</evidence>
<dbReference type="AlphaFoldDB" id="A0A3E1NG15"/>
<comment type="caution">
    <text evidence="4">The sequence shown here is derived from an EMBL/GenBank/DDBJ whole genome shotgun (WGS) entry which is preliminary data.</text>
</comment>
<evidence type="ECO:0000256" key="2">
    <source>
        <dbReference type="SAM" id="Phobius"/>
    </source>
</evidence>
<dbReference type="Pfam" id="PF07494">
    <property type="entry name" value="Reg_prop"/>
    <property type="match status" value="2"/>
</dbReference>
<dbReference type="InterPro" id="IPR005467">
    <property type="entry name" value="His_kinase_dom"/>
</dbReference>
<gene>
    <name evidence="4" type="ORF">DXN05_17720</name>
</gene>
<keyword evidence="1" id="KW-0597">Phosphoprotein</keyword>